<keyword evidence="1" id="KW-0645">Protease</keyword>
<accession>A0A0D5YNZ3</accession>
<evidence type="ECO:0000256" key="4">
    <source>
        <dbReference type="ARBA" id="ARBA00022833"/>
    </source>
</evidence>
<dbReference type="GO" id="GO:0031012">
    <property type="term" value="C:extracellular matrix"/>
    <property type="evidence" value="ECO:0007669"/>
    <property type="project" value="InterPro"/>
</dbReference>
<keyword evidence="2" id="KW-0479">Metal-binding</keyword>
<dbReference type="InterPro" id="IPR024079">
    <property type="entry name" value="MetalloPept_cat_dom_sf"/>
</dbReference>
<protein>
    <submittedName>
        <fullName evidence="5">Matrixin superfamily</fullName>
    </submittedName>
</protein>
<organism evidence="5 6">
    <name type="scientific">Acinetobacter baumannii</name>
    <dbReference type="NCBI Taxonomy" id="470"/>
    <lineage>
        <taxon>Bacteria</taxon>
        <taxon>Pseudomonadati</taxon>
        <taxon>Pseudomonadota</taxon>
        <taxon>Gammaproteobacteria</taxon>
        <taxon>Moraxellales</taxon>
        <taxon>Moraxellaceae</taxon>
        <taxon>Acinetobacter</taxon>
        <taxon>Acinetobacter calcoaceticus/baumannii complex</taxon>
    </lineage>
</organism>
<keyword evidence="3" id="KW-0378">Hydrolase</keyword>
<sequence>MRHKSHYFVEIVYFLIDFSFYILIIRFFSNLPPLIMRLTSLLLGMAFAFSNFQANANLATPLHTQVQQKNVQHLTYKIAEVDPRFGLSQEQLIQITQQAADIWKEGTGKNYFTYDPNAKLEIRLVYDDSQNRSAERQKIASQFKQDQQRVIDEQQQIKQLKQNLSQTQSDLENKKQILNEKLKNFDQQMMQFKEGKLAPEYTAKSLSKTQKDLQKQTVALKKDIAAYNQQAADLNKKVTHFNQINDEFNQSLNQFKQNAQADVFKKGIYNGKQIMIYEYSSIDDLRLTIAHELGHALGLKHSDQPGALMYSVRKDSDKKSNILTDADRDLLSALPQ</sequence>
<dbReference type="Pfam" id="PF00413">
    <property type="entry name" value="Peptidase_M10"/>
    <property type="match status" value="1"/>
</dbReference>
<dbReference type="SMART" id="SM00235">
    <property type="entry name" value="ZnMc"/>
    <property type="match status" value="1"/>
</dbReference>
<dbReference type="RefSeq" id="WP_001216196.1">
    <property type="nucleotide sequence ID" value="NZ_AP031576.1"/>
</dbReference>
<dbReference type="InterPro" id="IPR021190">
    <property type="entry name" value="Pept_M10A"/>
</dbReference>
<dbReference type="InterPro" id="IPR001818">
    <property type="entry name" value="Pept_M10_metallopeptidase"/>
</dbReference>
<evidence type="ECO:0000313" key="6">
    <source>
        <dbReference type="Proteomes" id="UP000032746"/>
    </source>
</evidence>
<dbReference type="Gene3D" id="3.40.390.10">
    <property type="entry name" value="Collagenase (Catalytic Domain)"/>
    <property type="match status" value="1"/>
</dbReference>
<dbReference type="GO" id="GO:0004222">
    <property type="term" value="F:metalloendopeptidase activity"/>
    <property type="evidence" value="ECO:0007669"/>
    <property type="project" value="InterPro"/>
</dbReference>
<evidence type="ECO:0000313" key="5">
    <source>
        <dbReference type="EMBL" id="AKA33546.1"/>
    </source>
</evidence>
<evidence type="ECO:0000256" key="1">
    <source>
        <dbReference type="ARBA" id="ARBA00022670"/>
    </source>
</evidence>
<gene>
    <name evidence="5" type="ORF">ABUW_3881</name>
</gene>
<dbReference type="SUPFAM" id="SSF55486">
    <property type="entry name" value="Metalloproteases ('zincins'), catalytic domain"/>
    <property type="match status" value="1"/>
</dbReference>
<reference evidence="6" key="2">
    <citation type="submission" date="2015-03" db="EMBL/GenBank/DDBJ databases">
        <authorList>
            <person name="Gallagher L.A."/>
            <person name="Hayden H.S."/>
            <person name="Weiss E.J."/>
            <person name="Hager K.R."/>
            <person name="Ramage E."/>
            <person name="Radey M.R."/>
            <person name="Bydalek R."/>
            <person name="Manoil C."/>
            <person name="Miller S.I."/>
            <person name="Brittnacher M.J."/>
        </authorList>
    </citation>
    <scope>NUCLEOTIDE SEQUENCE [LARGE SCALE GENOMIC DNA]</scope>
    <source>
        <strain evidence="6">AB5075-UW</strain>
    </source>
</reference>
<dbReference type="EMBL" id="CP008706">
    <property type="protein sequence ID" value="AKA33546.1"/>
    <property type="molecule type" value="Genomic_DNA"/>
</dbReference>
<evidence type="ECO:0000256" key="2">
    <source>
        <dbReference type="ARBA" id="ARBA00022723"/>
    </source>
</evidence>
<dbReference type="PRINTS" id="PR00138">
    <property type="entry name" value="MATRIXIN"/>
</dbReference>
<reference evidence="5 6" key="1">
    <citation type="journal article" date="2015" name="J. Bacteriol.">
        <title>Resources for Genetic and Genomic Analysis of Emerging Pathogen Acinetobacter baumannii.</title>
        <authorList>
            <person name="Gallagher L.A."/>
            <person name="Ramage E."/>
            <person name="Weiss E.J."/>
            <person name="Radey M."/>
            <person name="Hayden H.S."/>
            <person name="Held K.G."/>
            <person name="Huse H.K."/>
            <person name="Zurawski D.V."/>
            <person name="Brittnacher M.J."/>
            <person name="Manoil C."/>
        </authorList>
    </citation>
    <scope>NUCLEOTIDE SEQUENCE [LARGE SCALE GENOMIC DNA]</scope>
    <source>
        <strain evidence="5 6">AB5075-UW</strain>
    </source>
</reference>
<evidence type="ECO:0000256" key="3">
    <source>
        <dbReference type="ARBA" id="ARBA00022801"/>
    </source>
</evidence>
<keyword evidence="4" id="KW-0862">Zinc</keyword>
<dbReference type="GO" id="GO:0008270">
    <property type="term" value="F:zinc ion binding"/>
    <property type="evidence" value="ECO:0007669"/>
    <property type="project" value="InterPro"/>
</dbReference>
<dbReference type="AlphaFoldDB" id="A0A0D5YNZ3"/>
<dbReference type="InterPro" id="IPR006026">
    <property type="entry name" value="Peptidase_Metallo"/>
</dbReference>
<dbReference type="PATRIC" id="fig|470.1314.peg.887"/>
<proteinExistence type="predicted"/>
<name>A0A0D5YNZ3_ACIBA</name>
<dbReference type="GO" id="GO:0006508">
    <property type="term" value="P:proteolysis"/>
    <property type="evidence" value="ECO:0007669"/>
    <property type="project" value="UniProtKB-KW"/>
</dbReference>
<dbReference type="Proteomes" id="UP000032746">
    <property type="component" value="Chromosome"/>
</dbReference>